<evidence type="ECO:0000313" key="2">
    <source>
        <dbReference type="EMBL" id="MFM1346556.1"/>
    </source>
</evidence>
<feature type="transmembrane region" description="Helical" evidence="1">
    <location>
        <begin position="315"/>
        <end position="334"/>
    </location>
</feature>
<protein>
    <recommendedName>
        <fullName evidence="4">Glycosyltransferase RgtA/B/C/D-like domain-containing protein</fullName>
    </recommendedName>
</protein>
<organism evidence="2 3">
    <name type="scientific">Yersinia proxima</name>
    <dbReference type="NCBI Taxonomy" id="2890316"/>
    <lineage>
        <taxon>Bacteria</taxon>
        <taxon>Pseudomonadati</taxon>
        <taxon>Pseudomonadota</taxon>
        <taxon>Gammaproteobacteria</taxon>
        <taxon>Enterobacterales</taxon>
        <taxon>Yersiniaceae</taxon>
        <taxon>Yersinia</taxon>
    </lineage>
</organism>
<proteinExistence type="predicted"/>
<feature type="transmembrane region" description="Helical" evidence="1">
    <location>
        <begin position="377"/>
        <end position="395"/>
    </location>
</feature>
<keyword evidence="1" id="KW-0472">Membrane</keyword>
<keyword evidence="1" id="KW-1133">Transmembrane helix</keyword>
<name>A0ABW9EYA3_9GAMM</name>
<dbReference type="EMBL" id="JBBEST010000002">
    <property type="protein sequence ID" value="MFM1346556.1"/>
    <property type="molecule type" value="Genomic_DNA"/>
</dbReference>
<sequence>MTSVKSKLQVAMVLAVTVIVYAAIVIVGLRGSLNGDFDQYLLPGGIFAAPSNIESHGSTNKVLPPISGGFDGQFYYYHSDDPLLLKDTLQHLDMPSYRAQRVGVPMLAFFVSRVFGMDWVSPSVYFIVSVSLLLIATLVMSNFLVAKGYSPYSALLWSVGGSALYTVAFGFVDGSADALLITSIILYLNKKQLLYIIIASLAVLSKESYIIIPVIFGFISFVLFIIECINKKYKFSIVTIAKLVLPHIVPVLIAIAWQAYLYIHVPKSMYMNTSGAGMLGAPFVDAVNYMISSFNGVTVLTIGDSLKRVHPLYHLGFGLLLFLITIIYFLFFSVKNSISEFLTKDRQNYASVGLIVSLLFLSVVYSCLGKIQVWEPVGFVKAISLLIAVYVIYQANVSGKLSPIIVFTSVCLAIYSFIVIYDRTSVSNVTIANATPEWEKSEPICLKSANASIDLISLTPYYPDTILNRLIMPKRYIATVKIKNKSDYPLSPFKGKGTTNAGYQWFSNDASTLMFDGGRVPLPRTLLNGESEEVSFLVNPPTKSGSYTLRLTLVQEGCSWLYNINPVIKHDLKMEM</sequence>
<feature type="transmembrane region" description="Helical" evidence="1">
    <location>
        <begin position="401"/>
        <end position="421"/>
    </location>
</feature>
<feature type="transmembrane region" description="Helical" evidence="1">
    <location>
        <begin position="241"/>
        <end position="263"/>
    </location>
</feature>
<reference evidence="2 3" key="1">
    <citation type="journal article" date="2024" name="Infect. Genet. Evol.">
        <title>Characteristics and comparative genome analysis of Yersinia enterocolitica and related species associated with human infections in Switzerland 2019-2023.</title>
        <authorList>
            <person name="Stevens M.J.A."/>
            <person name="Horlbog J.A."/>
            <person name="Diethelm A."/>
            <person name="Stephan R."/>
            <person name="Nuesch-Inderbinen M."/>
        </authorList>
    </citation>
    <scope>NUCLEOTIDE SEQUENCE [LARGE SCALE GENOMIC DNA]</scope>
    <source>
        <strain evidence="2 3">N20-0302</strain>
    </source>
</reference>
<evidence type="ECO:0000313" key="3">
    <source>
        <dbReference type="Proteomes" id="UP001629523"/>
    </source>
</evidence>
<feature type="transmembrane region" description="Helical" evidence="1">
    <location>
        <begin position="283"/>
        <end position="303"/>
    </location>
</feature>
<evidence type="ECO:0000256" key="1">
    <source>
        <dbReference type="SAM" id="Phobius"/>
    </source>
</evidence>
<dbReference type="RefSeq" id="WP_408573433.1">
    <property type="nucleotide sequence ID" value="NZ_JBBEST010000002.1"/>
</dbReference>
<accession>A0ABW9EYA3</accession>
<evidence type="ECO:0008006" key="4">
    <source>
        <dbReference type="Google" id="ProtNLM"/>
    </source>
</evidence>
<keyword evidence="1" id="KW-0812">Transmembrane</keyword>
<keyword evidence="3" id="KW-1185">Reference proteome</keyword>
<gene>
    <name evidence="2" type="ORF">WFP14_08295</name>
</gene>
<comment type="caution">
    <text evidence="2">The sequence shown here is derived from an EMBL/GenBank/DDBJ whole genome shotgun (WGS) entry which is preliminary data.</text>
</comment>
<feature type="transmembrane region" description="Helical" evidence="1">
    <location>
        <begin position="349"/>
        <end position="368"/>
    </location>
</feature>
<feature type="transmembrane region" description="Helical" evidence="1">
    <location>
        <begin position="123"/>
        <end position="146"/>
    </location>
</feature>
<feature type="transmembrane region" description="Helical" evidence="1">
    <location>
        <begin position="12"/>
        <end position="33"/>
    </location>
</feature>
<feature type="transmembrane region" description="Helical" evidence="1">
    <location>
        <begin position="210"/>
        <end position="229"/>
    </location>
</feature>
<feature type="transmembrane region" description="Helical" evidence="1">
    <location>
        <begin position="152"/>
        <end position="172"/>
    </location>
</feature>
<dbReference type="Proteomes" id="UP001629523">
    <property type="component" value="Unassembled WGS sequence"/>
</dbReference>